<proteinExistence type="predicted"/>
<dbReference type="InterPro" id="IPR018062">
    <property type="entry name" value="HTH_AraC-typ_CS"/>
</dbReference>
<dbReference type="EMBL" id="JAWXXP010000001">
    <property type="protein sequence ID" value="MDX5993754.1"/>
    <property type="molecule type" value="Genomic_DNA"/>
</dbReference>
<protein>
    <submittedName>
        <fullName evidence="6">AraC family transcriptional regulator</fullName>
    </submittedName>
</protein>
<evidence type="ECO:0000256" key="2">
    <source>
        <dbReference type="ARBA" id="ARBA00023125"/>
    </source>
</evidence>
<evidence type="ECO:0000313" key="8">
    <source>
        <dbReference type="Proteomes" id="UP001278050"/>
    </source>
</evidence>
<evidence type="ECO:0000313" key="7">
    <source>
        <dbReference type="Proteomes" id="UP000182413"/>
    </source>
</evidence>
<feature type="domain" description="HTH araC/xylS-type" evidence="4">
    <location>
        <begin position="5"/>
        <end position="103"/>
    </location>
</feature>
<dbReference type="InterPro" id="IPR018060">
    <property type="entry name" value="HTH_AraC"/>
</dbReference>
<dbReference type="PANTHER" id="PTHR47504">
    <property type="entry name" value="RIGHT ORIGIN-BINDING PROTEIN"/>
    <property type="match status" value="1"/>
</dbReference>
<dbReference type="Gene3D" id="1.10.10.60">
    <property type="entry name" value="Homeodomain-like"/>
    <property type="match status" value="2"/>
</dbReference>
<sequence>MDPVSKALWLIETELDTALDLERLASVSGLSRFTLSRVFAGATGWSVMRYVKARRLSRAAHRLAKGAPDILDVALAVGYGSHEAFTRAFREHFGTTPEALRANGDLSGIELREALRMHATTSYALSEPRFVDGEELLIVGLGERFTTETAQGIAGLWQRFEPYIGRIPRQQGGETFGVCCNPGEDGSFEYIAGVLVSHASEVPAGLTLQRLAARRYAVFLHQGHISSIHETFNAIFQRWLPSAGVQAAAAPEFERYSADFDPMAGTGKVEIWLPLQD</sequence>
<dbReference type="GO" id="GO:0003700">
    <property type="term" value="F:DNA-binding transcription factor activity"/>
    <property type="evidence" value="ECO:0007669"/>
    <property type="project" value="InterPro"/>
</dbReference>
<keyword evidence="3" id="KW-0804">Transcription</keyword>
<dbReference type="PROSITE" id="PS01124">
    <property type="entry name" value="HTH_ARAC_FAMILY_2"/>
    <property type="match status" value="1"/>
</dbReference>
<dbReference type="GO" id="GO:0009893">
    <property type="term" value="P:positive regulation of metabolic process"/>
    <property type="evidence" value="ECO:0007669"/>
    <property type="project" value="UniProtKB-ARBA"/>
</dbReference>
<keyword evidence="2" id="KW-0238">DNA-binding</keyword>
<dbReference type="PANTHER" id="PTHR47504:SF5">
    <property type="entry name" value="RIGHT ORIGIN-BINDING PROTEIN"/>
    <property type="match status" value="1"/>
</dbReference>
<dbReference type="PRINTS" id="PR00032">
    <property type="entry name" value="HTHARAC"/>
</dbReference>
<name>A0A1G7HFP6_9GAMM</name>
<evidence type="ECO:0000259" key="4">
    <source>
        <dbReference type="PROSITE" id="PS01124"/>
    </source>
</evidence>
<accession>A0A1G7HFP6</accession>
<dbReference type="OrthoDB" id="282744at2"/>
<dbReference type="PROSITE" id="PS00041">
    <property type="entry name" value="HTH_ARAC_FAMILY_1"/>
    <property type="match status" value="1"/>
</dbReference>
<dbReference type="RefSeq" id="WP_074679722.1">
    <property type="nucleotide sequence ID" value="NZ_CBCSET010000007.1"/>
</dbReference>
<dbReference type="InterPro" id="IPR010499">
    <property type="entry name" value="AraC_E-bd"/>
</dbReference>
<dbReference type="SMART" id="SM00342">
    <property type="entry name" value="HTH_ARAC"/>
    <property type="match status" value="1"/>
</dbReference>
<evidence type="ECO:0000256" key="1">
    <source>
        <dbReference type="ARBA" id="ARBA00023015"/>
    </source>
</evidence>
<dbReference type="SMART" id="SM00871">
    <property type="entry name" value="AraC_E_bind"/>
    <property type="match status" value="1"/>
</dbReference>
<keyword evidence="1" id="KW-0805">Transcription regulation</keyword>
<dbReference type="InterPro" id="IPR050959">
    <property type="entry name" value="MarA-like"/>
</dbReference>
<dbReference type="SUPFAM" id="SSF46689">
    <property type="entry name" value="Homeodomain-like"/>
    <property type="match status" value="2"/>
</dbReference>
<dbReference type="SUPFAM" id="SSF55136">
    <property type="entry name" value="Probable bacterial effector-binding domain"/>
    <property type="match status" value="1"/>
</dbReference>
<dbReference type="InterPro" id="IPR020449">
    <property type="entry name" value="Tscrpt_reg_AraC-type_HTH"/>
</dbReference>
<dbReference type="EMBL" id="FNAE01000005">
    <property type="protein sequence ID" value="SDE99302.1"/>
    <property type="molecule type" value="Genomic_DNA"/>
</dbReference>
<reference evidence="5 8" key="2">
    <citation type="submission" date="2023-11" db="EMBL/GenBank/DDBJ databases">
        <title>MicrobeMod: A computational toolkit for identifying prokaryotic methylation and restriction-modification with nanopore sequencing.</title>
        <authorList>
            <person name="Crits-Christoph A."/>
            <person name="Kang S.C."/>
            <person name="Lee H."/>
            <person name="Ostrov N."/>
        </authorList>
    </citation>
    <scope>NUCLEOTIDE SEQUENCE [LARGE SCALE GENOMIC DNA]</scope>
    <source>
        <strain evidence="5 8">ATCC BAA-571</strain>
    </source>
</reference>
<dbReference type="Gene3D" id="3.20.80.10">
    <property type="entry name" value="Regulatory factor, effector binding domain"/>
    <property type="match status" value="1"/>
</dbReference>
<organism evidence="6 7">
    <name type="scientific">Ectopseudomonas alcaliphila</name>
    <dbReference type="NCBI Taxonomy" id="101564"/>
    <lineage>
        <taxon>Bacteria</taxon>
        <taxon>Pseudomonadati</taxon>
        <taxon>Pseudomonadota</taxon>
        <taxon>Gammaproteobacteria</taxon>
        <taxon>Pseudomonadales</taxon>
        <taxon>Pseudomonadaceae</taxon>
        <taxon>Ectopseudomonas</taxon>
    </lineage>
</organism>
<evidence type="ECO:0000313" key="5">
    <source>
        <dbReference type="EMBL" id="MDX5993754.1"/>
    </source>
</evidence>
<gene>
    <name evidence="6" type="ORF">SAMN05216575_10582</name>
    <name evidence="5" type="ORF">SIM71_16920</name>
</gene>
<dbReference type="AlphaFoldDB" id="A0A1G7HFP6"/>
<evidence type="ECO:0000313" key="6">
    <source>
        <dbReference type="EMBL" id="SDE99302.1"/>
    </source>
</evidence>
<dbReference type="InterPro" id="IPR029442">
    <property type="entry name" value="GyrI-like"/>
</dbReference>
<dbReference type="GO" id="GO:0043565">
    <property type="term" value="F:sequence-specific DNA binding"/>
    <property type="evidence" value="ECO:0007669"/>
    <property type="project" value="InterPro"/>
</dbReference>
<dbReference type="Pfam" id="PF12833">
    <property type="entry name" value="HTH_18"/>
    <property type="match status" value="1"/>
</dbReference>
<keyword evidence="8" id="KW-1185">Reference proteome</keyword>
<dbReference type="Proteomes" id="UP001278050">
    <property type="component" value="Unassembled WGS sequence"/>
</dbReference>
<evidence type="ECO:0000256" key="3">
    <source>
        <dbReference type="ARBA" id="ARBA00023163"/>
    </source>
</evidence>
<dbReference type="InterPro" id="IPR009057">
    <property type="entry name" value="Homeodomain-like_sf"/>
</dbReference>
<reference evidence="6 7" key="1">
    <citation type="submission" date="2016-10" db="EMBL/GenBank/DDBJ databases">
        <authorList>
            <person name="de Groot N.N."/>
        </authorList>
    </citation>
    <scope>NUCLEOTIDE SEQUENCE [LARGE SCALE GENOMIC DNA]</scope>
    <source>
        <strain evidence="6 7">JCM 10630</strain>
    </source>
</reference>
<dbReference type="InterPro" id="IPR011256">
    <property type="entry name" value="Reg_factor_effector_dom_sf"/>
</dbReference>
<dbReference type="Pfam" id="PF06445">
    <property type="entry name" value="GyrI-like"/>
    <property type="match status" value="1"/>
</dbReference>
<dbReference type="Proteomes" id="UP000182413">
    <property type="component" value="Unassembled WGS sequence"/>
</dbReference>